<evidence type="ECO:0000313" key="3">
    <source>
        <dbReference type="Proteomes" id="UP000305751"/>
    </source>
</evidence>
<dbReference type="AlphaFoldDB" id="A0A4V3RBW7"/>
<keyword evidence="3" id="KW-1185">Reference proteome</keyword>
<gene>
    <name evidence="2" type="ORF">E5356_07215</name>
</gene>
<name>A0A4V3RBW7_9BACE</name>
<dbReference type="PROSITE" id="PS50075">
    <property type="entry name" value="CARRIER"/>
    <property type="match status" value="1"/>
</dbReference>
<proteinExistence type="predicted"/>
<reference evidence="2 3" key="1">
    <citation type="submission" date="2019-04" db="EMBL/GenBank/DDBJ databases">
        <title>Microbes associate with the intestines of laboratory mice.</title>
        <authorList>
            <person name="Navarre W."/>
            <person name="Wong E."/>
            <person name="Huang K."/>
            <person name="Tropini C."/>
            <person name="Ng K."/>
            <person name="Yu B."/>
        </authorList>
    </citation>
    <scope>NUCLEOTIDE SEQUENCE [LARGE SCALE GENOMIC DNA]</scope>
    <source>
        <strain evidence="2 3">NM70_E10</strain>
    </source>
</reference>
<organism evidence="2 3">
    <name type="scientific">Bacteroides acidifaciens</name>
    <dbReference type="NCBI Taxonomy" id="85831"/>
    <lineage>
        <taxon>Bacteria</taxon>
        <taxon>Pseudomonadati</taxon>
        <taxon>Bacteroidota</taxon>
        <taxon>Bacteroidia</taxon>
        <taxon>Bacteroidales</taxon>
        <taxon>Bacteroidaceae</taxon>
        <taxon>Bacteroides</taxon>
    </lineage>
</organism>
<dbReference type="InterPro" id="IPR036736">
    <property type="entry name" value="ACP-like_sf"/>
</dbReference>
<sequence length="75" mass="8682">MELNEFVRKFAELCEDTDVNEIKADTAFQELDEWDSLFVLSIIAFAKTSYGKNITGKEIRSCATVEELFRLIKEK</sequence>
<evidence type="ECO:0000313" key="2">
    <source>
        <dbReference type="EMBL" id="TGY06190.1"/>
    </source>
</evidence>
<comment type="caution">
    <text evidence="2">The sequence shown here is derived from an EMBL/GenBank/DDBJ whole genome shotgun (WGS) entry which is preliminary data.</text>
</comment>
<evidence type="ECO:0000259" key="1">
    <source>
        <dbReference type="PROSITE" id="PS50075"/>
    </source>
</evidence>
<dbReference type="InterPro" id="IPR009081">
    <property type="entry name" value="PP-bd_ACP"/>
</dbReference>
<dbReference type="RefSeq" id="WP_136013975.1">
    <property type="nucleotide sequence ID" value="NZ_CAJTBC010000009.1"/>
</dbReference>
<dbReference type="Proteomes" id="UP000305751">
    <property type="component" value="Unassembled WGS sequence"/>
</dbReference>
<protein>
    <submittedName>
        <fullName evidence="2">Acyl carrier protein</fullName>
    </submittedName>
</protein>
<accession>A0A4V3RBW7</accession>
<feature type="domain" description="Carrier" evidence="1">
    <location>
        <begin position="1"/>
        <end position="75"/>
    </location>
</feature>
<dbReference type="EMBL" id="SRZA01000015">
    <property type="protein sequence ID" value="TGY06190.1"/>
    <property type="molecule type" value="Genomic_DNA"/>
</dbReference>
<dbReference type="Gene3D" id="1.10.1200.10">
    <property type="entry name" value="ACP-like"/>
    <property type="match status" value="1"/>
</dbReference>
<dbReference type="SUPFAM" id="SSF47336">
    <property type="entry name" value="ACP-like"/>
    <property type="match status" value="1"/>
</dbReference>